<gene>
    <name evidence="1" type="ORF">NQ318_020316</name>
</gene>
<dbReference type="Proteomes" id="UP001162162">
    <property type="component" value="Unassembled WGS sequence"/>
</dbReference>
<name>A0AAV8X3N7_9CUCU</name>
<proteinExistence type="predicted"/>
<organism evidence="1 2">
    <name type="scientific">Aromia moschata</name>
    <dbReference type="NCBI Taxonomy" id="1265417"/>
    <lineage>
        <taxon>Eukaryota</taxon>
        <taxon>Metazoa</taxon>
        <taxon>Ecdysozoa</taxon>
        <taxon>Arthropoda</taxon>
        <taxon>Hexapoda</taxon>
        <taxon>Insecta</taxon>
        <taxon>Pterygota</taxon>
        <taxon>Neoptera</taxon>
        <taxon>Endopterygota</taxon>
        <taxon>Coleoptera</taxon>
        <taxon>Polyphaga</taxon>
        <taxon>Cucujiformia</taxon>
        <taxon>Chrysomeloidea</taxon>
        <taxon>Cerambycidae</taxon>
        <taxon>Cerambycinae</taxon>
        <taxon>Callichromatini</taxon>
        <taxon>Aromia</taxon>
    </lineage>
</organism>
<evidence type="ECO:0000313" key="1">
    <source>
        <dbReference type="EMBL" id="KAJ8933111.1"/>
    </source>
</evidence>
<sequence length="68" mass="8142">MFIYYYLTAASDKWKENVMFKKALTQLQLMSENNGIQLDFGIRVRTYKVALLAEYNLQIEHTEIRKIH</sequence>
<dbReference type="EMBL" id="JAPWTK010001295">
    <property type="protein sequence ID" value="KAJ8933111.1"/>
    <property type="molecule type" value="Genomic_DNA"/>
</dbReference>
<protein>
    <submittedName>
        <fullName evidence="1">Uncharacterized protein</fullName>
    </submittedName>
</protein>
<accession>A0AAV8X3N7</accession>
<dbReference type="AlphaFoldDB" id="A0AAV8X3N7"/>
<reference evidence="1" key="1">
    <citation type="journal article" date="2023" name="Insect Mol. Biol.">
        <title>Genome sequencing provides insights into the evolution of gene families encoding plant cell wall-degrading enzymes in longhorned beetles.</title>
        <authorList>
            <person name="Shin N.R."/>
            <person name="Okamura Y."/>
            <person name="Kirsch R."/>
            <person name="Pauchet Y."/>
        </authorList>
    </citation>
    <scope>NUCLEOTIDE SEQUENCE</scope>
    <source>
        <strain evidence="1">AMC_N1</strain>
    </source>
</reference>
<evidence type="ECO:0000313" key="2">
    <source>
        <dbReference type="Proteomes" id="UP001162162"/>
    </source>
</evidence>
<keyword evidence="2" id="KW-1185">Reference proteome</keyword>
<comment type="caution">
    <text evidence="1">The sequence shown here is derived from an EMBL/GenBank/DDBJ whole genome shotgun (WGS) entry which is preliminary data.</text>
</comment>